<feature type="domain" description="HTH arsR-type" evidence="2">
    <location>
        <begin position="210"/>
        <end position="284"/>
    </location>
</feature>
<dbReference type="Pfam" id="PF01022">
    <property type="entry name" value="HTH_5"/>
    <property type="match status" value="1"/>
</dbReference>
<gene>
    <name evidence="3" type="ORF">GCM10022403_063390</name>
</gene>
<keyword evidence="4" id="KW-1185">Reference proteome</keyword>
<protein>
    <recommendedName>
        <fullName evidence="2">HTH arsR-type domain-containing protein</fullName>
    </recommendedName>
</protein>
<dbReference type="SUPFAM" id="SSF46785">
    <property type="entry name" value="Winged helix' DNA-binding domain"/>
    <property type="match status" value="1"/>
</dbReference>
<name>A0ABP7ILH1_9ACTN</name>
<dbReference type="Proteomes" id="UP001501009">
    <property type="component" value="Unassembled WGS sequence"/>
</dbReference>
<organism evidence="3 4">
    <name type="scientific">Streptomyces coacervatus</name>
    <dbReference type="NCBI Taxonomy" id="647381"/>
    <lineage>
        <taxon>Bacteria</taxon>
        <taxon>Bacillati</taxon>
        <taxon>Actinomycetota</taxon>
        <taxon>Actinomycetes</taxon>
        <taxon>Kitasatosporales</taxon>
        <taxon>Streptomycetaceae</taxon>
        <taxon>Streptomyces</taxon>
    </lineage>
</organism>
<dbReference type="InterPro" id="IPR036390">
    <property type="entry name" value="WH_DNA-bd_sf"/>
</dbReference>
<evidence type="ECO:0000313" key="4">
    <source>
        <dbReference type="Proteomes" id="UP001501009"/>
    </source>
</evidence>
<dbReference type="Gene3D" id="1.10.10.10">
    <property type="entry name" value="Winged helix-like DNA-binding domain superfamily/Winged helix DNA-binding domain"/>
    <property type="match status" value="1"/>
</dbReference>
<evidence type="ECO:0000313" key="3">
    <source>
        <dbReference type="EMBL" id="GAA3821264.1"/>
    </source>
</evidence>
<comment type="caution">
    <text evidence="3">The sequence shown here is derived from an EMBL/GenBank/DDBJ whole genome shotgun (WGS) entry which is preliminary data.</text>
</comment>
<dbReference type="RefSeq" id="WP_275775134.1">
    <property type="nucleotide sequence ID" value="NZ_BAABDE010000025.1"/>
</dbReference>
<accession>A0ABP7ILH1</accession>
<evidence type="ECO:0000256" key="1">
    <source>
        <dbReference type="SAM" id="MobiDB-lite"/>
    </source>
</evidence>
<sequence>MGWQLRQTAVRELQARRDLPLLTAIRSEPENHVPGFLFSQSAAQDSLEAELQAVASTPGEVVARQLEGFPESRRIRTFLAAGERSFAQRAALELGRFWSEFMADRWNSVRSRIEEDIRHRSASLARRGLSATLNSLHPAFSYDSGVLSIRDERTWSLVESRRIVLHPSPLVTTWMVQDDPWGESGTHLAYPVGADLSADRPEEQPPLTAQLGQVIGEARQLLLADLGDSRTTTELAERHHMSASTVSYHLLRLHRVGLLHRTREGSRVYYRRTPEADRLVARRDRRTAGRAGGAGMPPARDRQPTCA</sequence>
<feature type="region of interest" description="Disordered" evidence="1">
    <location>
        <begin position="281"/>
        <end position="307"/>
    </location>
</feature>
<evidence type="ECO:0000259" key="2">
    <source>
        <dbReference type="SMART" id="SM00418"/>
    </source>
</evidence>
<dbReference type="SMART" id="SM00418">
    <property type="entry name" value="HTH_ARSR"/>
    <property type="match status" value="1"/>
</dbReference>
<dbReference type="InterPro" id="IPR001845">
    <property type="entry name" value="HTH_ArsR_DNA-bd_dom"/>
</dbReference>
<reference evidence="4" key="1">
    <citation type="journal article" date="2019" name="Int. J. Syst. Evol. Microbiol.">
        <title>The Global Catalogue of Microorganisms (GCM) 10K type strain sequencing project: providing services to taxonomists for standard genome sequencing and annotation.</title>
        <authorList>
            <consortium name="The Broad Institute Genomics Platform"/>
            <consortium name="The Broad Institute Genome Sequencing Center for Infectious Disease"/>
            <person name="Wu L."/>
            <person name="Ma J."/>
        </authorList>
    </citation>
    <scope>NUCLEOTIDE SEQUENCE [LARGE SCALE GENOMIC DNA]</scope>
    <source>
        <strain evidence="4">JCM 17138</strain>
    </source>
</reference>
<dbReference type="EMBL" id="BAABDE010000025">
    <property type="protein sequence ID" value="GAA3821264.1"/>
    <property type="molecule type" value="Genomic_DNA"/>
</dbReference>
<proteinExistence type="predicted"/>
<dbReference type="InterPro" id="IPR011991">
    <property type="entry name" value="ArsR-like_HTH"/>
</dbReference>
<dbReference type="InterPro" id="IPR036388">
    <property type="entry name" value="WH-like_DNA-bd_sf"/>
</dbReference>
<dbReference type="CDD" id="cd00090">
    <property type="entry name" value="HTH_ARSR"/>
    <property type="match status" value="1"/>
</dbReference>